<dbReference type="PANTHER" id="PTHR10434:SF9">
    <property type="entry name" value="PHOSPHOLIPID_GLYCEROL ACYLTRANSFERASE DOMAIN-CONTAINING PROTEIN"/>
    <property type="match status" value="1"/>
</dbReference>
<evidence type="ECO:0000256" key="2">
    <source>
        <dbReference type="ARBA" id="ARBA00022679"/>
    </source>
</evidence>
<dbReference type="Proteomes" id="UP000223913">
    <property type="component" value="Unassembled WGS sequence"/>
</dbReference>
<comment type="pathway">
    <text evidence="1">Lipid metabolism.</text>
</comment>
<dbReference type="PANTHER" id="PTHR10434">
    <property type="entry name" value="1-ACYL-SN-GLYCEROL-3-PHOSPHATE ACYLTRANSFERASE"/>
    <property type="match status" value="1"/>
</dbReference>
<dbReference type="EMBL" id="PDUD01000002">
    <property type="protein sequence ID" value="PHN08308.1"/>
    <property type="molecule type" value="Genomic_DNA"/>
</dbReference>
<protein>
    <submittedName>
        <fullName evidence="5">Acyltransferase</fullName>
    </submittedName>
</protein>
<evidence type="ECO:0000313" key="6">
    <source>
        <dbReference type="Proteomes" id="UP000223913"/>
    </source>
</evidence>
<dbReference type="InterPro" id="IPR002123">
    <property type="entry name" value="Plipid/glycerol_acylTrfase"/>
</dbReference>
<keyword evidence="2 5" id="KW-0808">Transferase</keyword>
<reference evidence="5 6" key="1">
    <citation type="submission" date="2017-10" db="EMBL/GenBank/DDBJ databases">
        <title>The draft genome sequence of Lewinella nigricans NBRC 102662.</title>
        <authorList>
            <person name="Wang K."/>
        </authorList>
    </citation>
    <scope>NUCLEOTIDE SEQUENCE [LARGE SCALE GENOMIC DNA]</scope>
    <source>
        <strain evidence="5 6">NBRC 102662</strain>
    </source>
</reference>
<feature type="domain" description="Phospholipid/glycerol acyltransferase" evidence="4">
    <location>
        <begin position="29"/>
        <end position="141"/>
    </location>
</feature>
<comment type="caution">
    <text evidence="5">The sequence shown here is derived from an EMBL/GenBank/DDBJ whole genome shotgun (WGS) entry which is preliminary data.</text>
</comment>
<evidence type="ECO:0000313" key="5">
    <source>
        <dbReference type="EMBL" id="PHN08308.1"/>
    </source>
</evidence>
<keyword evidence="6" id="KW-1185">Reference proteome</keyword>
<dbReference type="SMART" id="SM00563">
    <property type="entry name" value="PlsC"/>
    <property type="match status" value="1"/>
</dbReference>
<accession>A0A2D0NIN9</accession>
<evidence type="ECO:0000259" key="4">
    <source>
        <dbReference type="SMART" id="SM00563"/>
    </source>
</evidence>
<dbReference type="GO" id="GO:0003841">
    <property type="term" value="F:1-acylglycerol-3-phosphate O-acyltransferase activity"/>
    <property type="evidence" value="ECO:0007669"/>
    <property type="project" value="TreeGrafter"/>
</dbReference>
<dbReference type="SUPFAM" id="SSF69593">
    <property type="entry name" value="Glycerol-3-phosphate (1)-acyltransferase"/>
    <property type="match status" value="1"/>
</dbReference>
<proteinExistence type="predicted"/>
<evidence type="ECO:0000256" key="1">
    <source>
        <dbReference type="ARBA" id="ARBA00005189"/>
    </source>
</evidence>
<dbReference type="AlphaFoldDB" id="A0A2D0NIN9"/>
<dbReference type="OrthoDB" id="9796839at2"/>
<sequence length="181" mass="20940">MIQAVSKFILNTLGWRLDLHPKPWPDKYIIIVIPHTSNWDFPLGLLVREAMDEDIRYVGKDSLFKSPFGFLFRWLGGIPVDRSRRNKFVDAVVDKFEESEHMKICIAPEGTRKRVEKLKTGFYYIAKGAEVPIIFCKFDYGKKVIGTSEPYYTTESMEADFAAIYEYFKGVEGKVPGYSFN</sequence>
<gene>
    <name evidence="5" type="ORF">CRP01_03010</name>
</gene>
<dbReference type="Pfam" id="PF01553">
    <property type="entry name" value="Acyltransferase"/>
    <property type="match status" value="1"/>
</dbReference>
<dbReference type="GO" id="GO:0006654">
    <property type="term" value="P:phosphatidic acid biosynthetic process"/>
    <property type="evidence" value="ECO:0007669"/>
    <property type="project" value="TreeGrafter"/>
</dbReference>
<organism evidence="5 6">
    <name type="scientific">Flavilitoribacter nigricans (strain ATCC 23147 / DSM 23189 / NBRC 102662 / NCIMB 1420 / SS-2)</name>
    <name type="common">Lewinella nigricans</name>
    <dbReference type="NCBI Taxonomy" id="1122177"/>
    <lineage>
        <taxon>Bacteria</taxon>
        <taxon>Pseudomonadati</taxon>
        <taxon>Bacteroidota</taxon>
        <taxon>Saprospiria</taxon>
        <taxon>Saprospirales</taxon>
        <taxon>Lewinellaceae</taxon>
        <taxon>Flavilitoribacter</taxon>
    </lineage>
</organism>
<dbReference type="RefSeq" id="WP_099148510.1">
    <property type="nucleotide sequence ID" value="NZ_PDUD01000002.1"/>
</dbReference>
<name>A0A2D0NIN9_FLAN2</name>
<evidence type="ECO:0000256" key="3">
    <source>
        <dbReference type="ARBA" id="ARBA00023315"/>
    </source>
</evidence>
<dbReference type="CDD" id="cd07988">
    <property type="entry name" value="LPLAT_ABO13168-like"/>
    <property type="match status" value="1"/>
</dbReference>
<keyword evidence="3 5" id="KW-0012">Acyltransferase</keyword>